<dbReference type="GeneID" id="764817"/>
<evidence type="ECO:0000313" key="6">
    <source>
        <dbReference type="Proteomes" id="UP000007110"/>
    </source>
</evidence>
<dbReference type="PRINTS" id="PR01415">
    <property type="entry name" value="ANKYRIN"/>
</dbReference>
<dbReference type="AlphaFoldDB" id="A0A7M7NE62"/>
<evidence type="ECO:0000259" key="4">
    <source>
        <dbReference type="Pfam" id="PF00791"/>
    </source>
</evidence>
<reference evidence="6" key="1">
    <citation type="submission" date="2015-02" db="EMBL/GenBank/DDBJ databases">
        <title>Genome sequencing for Strongylocentrotus purpuratus.</title>
        <authorList>
            <person name="Murali S."/>
            <person name="Liu Y."/>
            <person name="Vee V."/>
            <person name="English A."/>
            <person name="Wang M."/>
            <person name="Skinner E."/>
            <person name="Han Y."/>
            <person name="Muzny D.M."/>
            <person name="Worley K.C."/>
            <person name="Gibbs R.A."/>
        </authorList>
    </citation>
    <scope>NUCLEOTIDE SEQUENCE</scope>
</reference>
<feature type="domain" description="ZU5" evidence="4">
    <location>
        <begin position="592"/>
        <end position="659"/>
    </location>
</feature>
<feature type="repeat" description="ANK" evidence="3">
    <location>
        <begin position="275"/>
        <end position="307"/>
    </location>
</feature>
<dbReference type="InterPro" id="IPR000906">
    <property type="entry name" value="ZU5_dom"/>
</dbReference>
<dbReference type="InterPro" id="IPR002110">
    <property type="entry name" value="Ankyrin_rpt"/>
</dbReference>
<keyword evidence="1" id="KW-0677">Repeat</keyword>
<dbReference type="PANTHER" id="PTHR24123">
    <property type="entry name" value="ANKYRIN REPEAT-CONTAINING"/>
    <property type="match status" value="1"/>
</dbReference>
<evidence type="ECO:0000256" key="3">
    <source>
        <dbReference type="PROSITE-ProRule" id="PRU00023"/>
    </source>
</evidence>
<feature type="repeat" description="ANK" evidence="3">
    <location>
        <begin position="242"/>
        <end position="274"/>
    </location>
</feature>
<dbReference type="Gene3D" id="1.25.40.20">
    <property type="entry name" value="Ankyrin repeat-containing domain"/>
    <property type="match status" value="5"/>
</dbReference>
<dbReference type="PANTHER" id="PTHR24123:SF140">
    <property type="entry name" value="ANKYRIN REPEAT AND SOCS BOX CONTAINING 15"/>
    <property type="match status" value="1"/>
</dbReference>
<sequence length="906" mass="99469">MGALQSAVREDHRTVTEYPINQGADVKQATPYGRTSIVRHKATKVIPIHGANVVRKDKDGYSALHSAAQKGHLDVTKQLISKGAEVDKGDNEGRTALQIAAFIGHLDVTKYLIGQGAEVNNGDNEAEVDKGDNEGRTALHSAAQEGHLDVNQYLIGKGAEVDKGDNEGRTALHSATQEGHLEVTKYLIGKGAEMDKGDNEAEVNKGLIEGWTPLHSAACNGHINVTKCLIGNGAEVNKGDNEGRTALQSAAFNDHPEVTKYLIGQGAEVNKEDNKGRTALRGASQKGYLDVTKHLIGNGAKVNYGDNEGRTALHGAASQGHLDVNKYLIGAGAEVNKADIKTDVNKGDIEGWTAFKSAAHEGHLDVTKYLIGKRAEVNKGDNEGRTALHSAAQGGYLDVTKYLIGQGAEVNNGDNEGKAALPSAASNGRLDVTKYLIAQRAELAQNDSSEIHLAIQHGHTSVIEKLVSEGADLNVQSTDGQTCLHKAIKLCYKTDRIVQETNTLKKISDEYYTGELSPERALVLYLLENGAKLDVKDETGNLPIQYAKDEVLKQMILWRLASLDEIPSFRDEPSTPTIVSAEVERHIRQEIELEGLGVSMLIPPEAVHQSDPCRITLALLRDPPRDDIQDDESVACYGIRCDPPNMIFHKPVKIRIPHSTLAINPDQVKPYIVSKVWDSVNDLPKTSRNRSSSSPSKLPYCRMYEEHLELYIGHCAEWWVLIPLEQQVIRHQLMCTPYIPETVERGKKIEVHLHIHADVPGIDTEVLHDEKHQSYRKAHHSVPFSIISNSGDVTVARDCEGRIAETKLISLKKIHHPMRHNVVLKVPPSEDDTPYDVITITLTQSGNQGMSRSMTFSIRYEDQTKSPEFTPVIRSAGAKRRVRYLTKTRASVEVTKSVLDTAIYSI</sequence>
<dbReference type="InParanoid" id="A0A7M7NE62"/>
<feature type="repeat" description="ANK" evidence="3">
    <location>
        <begin position="446"/>
        <end position="478"/>
    </location>
</feature>
<protein>
    <recommendedName>
        <fullName evidence="4">ZU5 domain-containing protein</fullName>
    </recommendedName>
</protein>
<dbReference type="Proteomes" id="UP000007110">
    <property type="component" value="Unassembled WGS sequence"/>
</dbReference>
<feature type="repeat" description="ANK" evidence="3">
    <location>
        <begin position="383"/>
        <end position="415"/>
    </location>
</feature>
<name>A0A7M7NE62_STRPU</name>
<keyword evidence="2 3" id="KW-0040">ANK repeat</keyword>
<dbReference type="InterPro" id="IPR036770">
    <property type="entry name" value="Ankyrin_rpt-contain_sf"/>
</dbReference>
<feature type="repeat" description="ANK" evidence="3">
    <location>
        <begin position="308"/>
        <end position="340"/>
    </location>
</feature>
<feature type="repeat" description="ANK" evidence="3">
    <location>
        <begin position="167"/>
        <end position="199"/>
    </location>
</feature>
<dbReference type="KEGG" id="spu:764817"/>
<feature type="repeat" description="ANK" evidence="3">
    <location>
        <begin position="416"/>
        <end position="448"/>
    </location>
</feature>
<feature type="repeat" description="ANK" evidence="3">
    <location>
        <begin position="350"/>
        <end position="382"/>
    </location>
</feature>
<dbReference type="InterPro" id="IPR051165">
    <property type="entry name" value="Multifunctional_ANK_Repeat"/>
</dbReference>
<dbReference type="PROSITE" id="PS50088">
    <property type="entry name" value="ANK_REPEAT"/>
    <property type="match status" value="12"/>
</dbReference>
<evidence type="ECO:0000313" key="5">
    <source>
        <dbReference type="EnsemblMetazoa" id="XP_030835033"/>
    </source>
</evidence>
<proteinExistence type="predicted"/>
<evidence type="ECO:0000256" key="1">
    <source>
        <dbReference type="ARBA" id="ARBA00022737"/>
    </source>
</evidence>
<dbReference type="RefSeq" id="XP_030835033.1">
    <property type="nucleotide sequence ID" value="XM_030979173.1"/>
</dbReference>
<evidence type="ECO:0000256" key="2">
    <source>
        <dbReference type="ARBA" id="ARBA00023043"/>
    </source>
</evidence>
<keyword evidence="6" id="KW-1185">Reference proteome</keyword>
<feature type="repeat" description="ANK" evidence="3">
    <location>
        <begin position="92"/>
        <end position="124"/>
    </location>
</feature>
<dbReference type="Pfam" id="PF00791">
    <property type="entry name" value="ZU5"/>
    <property type="match status" value="1"/>
</dbReference>
<feature type="repeat" description="ANK" evidence="3">
    <location>
        <begin position="209"/>
        <end position="241"/>
    </location>
</feature>
<dbReference type="PROSITE" id="PS50297">
    <property type="entry name" value="ANK_REP_REGION"/>
    <property type="match status" value="11"/>
</dbReference>
<dbReference type="Gene3D" id="2.60.220.30">
    <property type="match status" value="1"/>
</dbReference>
<dbReference type="OrthoDB" id="20872at2759"/>
<feature type="repeat" description="ANK" evidence="3">
    <location>
        <begin position="134"/>
        <end position="166"/>
    </location>
</feature>
<organism evidence="5 6">
    <name type="scientific">Strongylocentrotus purpuratus</name>
    <name type="common">Purple sea urchin</name>
    <dbReference type="NCBI Taxonomy" id="7668"/>
    <lineage>
        <taxon>Eukaryota</taxon>
        <taxon>Metazoa</taxon>
        <taxon>Echinodermata</taxon>
        <taxon>Eleutherozoa</taxon>
        <taxon>Echinozoa</taxon>
        <taxon>Echinoidea</taxon>
        <taxon>Euechinoidea</taxon>
        <taxon>Echinacea</taxon>
        <taxon>Camarodonta</taxon>
        <taxon>Echinidea</taxon>
        <taxon>Strongylocentrotidae</taxon>
        <taxon>Strongylocentrotus</taxon>
    </lineage>
</organism>
<reference evidence="5" key="2">
    <citation type="submission" date="2021-01" db="UniProtKB">
        <authorList>
            <consortium name="EnsemblMetazoa"/>
        </authorList>
    </citation>
    <scope>IDENTIFICATION</scope>
</reference>
<dbReference type="EnsemblMetazoa" id="XM_030979173">
    <property type="protein sequence ID" value="XP_030835033"/>
    <property type="gene ID" value="LOC764817"/>
</dbReference>
<accession>A0A7M7NE62</accession>
<feature type="repeat" description="ANK" evidence="3">
    <location>
        <begin position="59"/>
        <end position="91"/>
    </location>
</feature>
<dbReference type="Pfam" id="PF13637">
    <property type="entry name" value="Ank_4"/>
    <property type="match status" value="2"/>
</dbReference>
<dbReference type="SUPFAM" id="SSF48403">
    <property type="entry name" value="Ankyrin repeat"/>
    <property type="match status" value="2"/>
</dbReference>
<dbReference type="SMART" id="SM00248">
    <property type="entry name" value="ANK"/>
    <property type="match status" value="13"/>
</dbReference>
<dbReference type="Pfam" id="PF12796">
    <property type="entry name" value="Ank_2"/>
    <property type="match status" value="4"/>
</dbReference>